<feature type="compositionally biased region" description="Low complexity" evidence="1">
    <location>
        <begin position="21"/>
        <end position="30"/>
    </location>
</feature>
<evidence type="ECO:0000313" key="2">
    <source>
        <dbReference type="EMBL" id="CAI9176146.1"/>
    </source>
</evidence>
<dbReference type="Proteomes" id="UP001176941">
    <property type="component" value="Chromosome 5"/>
</dbReference>
<dbReference type="EMBL" id="OX459941">
    <property type="protein sequence ID" value="CAI9176146.1"/>
    <property type="molecule type" value="Genomic_DNA"/>
</dbReference>
<reference evidence="2" key="1">
    <citation type="submission" date="2023-04" db="EMBL/GenBank/DDBJ databases">
        <authorList>
            <consortium name="ELIXIR-Norway"/>
        </authorList>
    </citation>
    <scope>NUCLEOTIDE SEQUENCE [LARGE SCALE GENOMIC DNA]</scope>
</reference>
<feature type="compositionally biased region" description="Low complexity" evidence="1">
    <location>
        <begin position="69"/>
        <end position="84"/>
    </location>
</feature>
<feature type="region of interest" description="Disordered" evidence="1">
    <location>
        <begin position="162"/>
        <end position="184"/>
    </location>
</feature>
<accession>A0ABN8ZVE0</accession>
<gene>
    <name evidence="2" type="ORF">MRATA1EN1_LOCUS25108</name>
</gene>
<proteinExistence type="predicted"/>
<feature type="compositionally biased region" description="Gly residues" evidence="1">
    <location>
        <begin position="31"/>
        <end position="41"/>
    </location>
</feature>
<feature type="region of interest" description="Disordered" evidence="1">
    <location>
        <begin position="1"/>
        <end position="145"/>
    </location>
</feature>
<name>A0ABN8ZVE0_RANTA</name>
<sequence length="184" mass="17085">MAERGRGAAGGALPSSPGPVLAAKGALRAGAGEGGGGGRPGPGRARCDSAGVSNGDCSLGAPGGEARVGPALAAAPGPAACPLPRDSKPGGLPRRSSIIKVGGRGARVARPPPSGGGGPSPGGRTGGPGGEPPARGNRGCAGGAVGGGAGTGAYGVWGGWRGVQGSRAPSPGTRGCHLCRARLQ</sequence>
<feature type="compositionally biased region" description="Gly residues" evidence="1">
    <location>
        <begin position="115"/>
        <end position="129"/>
    </location>
</feature>
<organism evidence="2 3">
    <name type="scientific">Rangifer tarandus platyrhynchus</name>
    <name type="common">Svalbard reindeer</name>
    <dbReference type="NCBI Taxonomy" id="3082113"/>
    <lineage>
        <taxon>Eukaryota</taxon>
        <taxon>Metazoa</taxon>
        <taxon>Chordata</taxon>
        <taxon>Craniata</taxon>
        <taxon>Vertebrata</taxon>
        <taxon>Euteleostomi</taxon>
        <taxon>Mammalia</taxon>
        <taxon>Eutheria</taxon>
        <taxon>Laurasiatheria</taxon>
        <taxon>Artiodactyla</taxon>
        <taxon>Ruminantia</taxon>
        <taxon>Pecora</taxon>
        <taxon>Cervidae</taxon>
        <taxon>Odocoileinae</taxon>
        <taxon>Rangifer</taxon>
    </lineage>
</organism>
<evidence type="ECO:0000313" key="3">
    <source>
        <dbReference type="Proteomes" id="UP001176941"/>
    </source>
</evidence>
<protein>
    <submittedName>
        <fullName evidence="2">Uncharacterized protein</fullName>
    </submittedName>
</protein>
<evidence type="ECO:0000256" key="1">
    <source>
        <dbReference type="SAM" id="MobiDB-lite"/>
    </source>
</evidence>
<keyword evidence="3" id="KW-1185">Reference proteome</keyword>